<dbReference type="InterPro" id="IPR001078">
    <property type="entry name" value="2-oxoacid_DH_actylTfrase"/>
</dbReference>
<name>E9B063_LEIMU</name>
<dbReference type="GO" id="GO:0004149">
    <property type="term" value="F:dihydrolipoyllysine-residue succinyltransferase activity"/>
    <property type="evidence" value="ECO:0007669"/>
    <property type="project" value="TreeGrafter"/>
</dbReference>
<feature type="domain" description="Lipoyl-binding" evidence="12">
    <location>
        <begin position="25"/>
        <end position="100"/>
    </location>
</feature>
<keyword evidence="14" id="KW-1185">Reference proteome</keyword>
<evidence type="ECO:0000256" key="7">
    <source>
        <dbReference type="ARBA" id="ARBA00022823"/>
    </source>
</evidence>
<dbReference type="KEGG" id="lmi:LMXM_28_2420"/>
<evidence type="ECO:0000256" key="6">
    <source>
        <dbReference type="ARBA" id="ARBA00022679"/>
    </source>
</evidence>
<dbReference type="PhylomeDB" id="E9B063"/>
<dbReference type="Proteomes" id="UP000007259">
    <property type="component" value="Chromosome 28"/>
</dbReference>
<dbReference type="GeneID" id="13450367"/>
<dbReference type="InterPro" id="IPR023213">
    <property type="entry name" value="CAT-like_dom_sf"/>
</dbReference>
<dbReference type="Pfam" id="PF00364">
    <property type="entry name" value="Biotin_lipoyl"/>
    <property type="match status" value="1"/>
</dbReference>
<dbReference type="PANTHER" id="PTHR43416">
    <property type="entry name" value="DIHYDROLIPOYLLYSINE-RESIDUE SUCCINYLTRANSFERASE COMPONENT OF 2-OXOGLUTARATE DEHYDROGENASE COMPLEX, MITOCHONDRIAL-RELATED"/>
    <property type="match status" value="1"/>
</dbReference>
<dbReference type="Gene3D" id="3.30.559.10">
    <property type="entry name" value="Chloramphenicol acetyltransferase-like domain"/>
    <property type="match status" value="1"/>
</dbReference>
<keyword evidence="10 11" id="KW-0012">Acyltransferase</keyword>
<evidence type="ECO:0000256" key="8">
    <source>
        <dbReference type="ARBA" id="ARBA00022946"/>
    </source>
</evidence>
<dbReference type="InterPro" id="IPR011053">
    <property type="entry name" value="Single_hybrid_motif"/>
</dbReference>
<reference evidence="13 14" key="1">
    <citation type="journal article" date="2011" name="Genome Res.">
        <title>Chromosome and gene copy number variation allow major structural change between species and strains of Leishmania.</title>
        <authorList>
            <person name="Rogers M.B."/>
            <person name="Hilley J.D."/>
            <person name="Dickens N.J."/>
            <person name="Wilkes J."/>
            <person name="Bates P.A."/>
            <person name="Depledge D.P."/>
            <person name="Harris D."/>
            <person name="Her Y."/>
            <person name="Herzyk P."/>
            <person name="Imamura H."/>
            <person name="Otto T.D."/>
            <person name="Sanders M."/>
            <person name="Seeger K."/>
            <person name="Dujardin J.C."/>
            <person name="Berriman M."/>
            <person name="Smith D.F."/>
            <person name="Hertz-Fowler C."/>
            <person name="Mottram J.C."/>
        </authorList>
    </citation>
    <scope>NUCLEOTIDE SEQUENCE [LARGE SCALE GENOMIC DNA]</scope>
    <source>
        <strain evidence="13 14">MHOM/GT/2001/U1103</strain>
    </source>
</reference>
<keyword evidence="8" id="KW-0809">Transit peptide</keyword>
<dbReference type="OMA" id="NMPQTAV"/>
<evidence type="ECO:0000256" key="5">
    <source>
        <dbReference type="ARBA" id="ARBA00022532"/>
    </source>
</evidence>
<dbReference type="RefSeq" id="XP_003877085.1">
    <property type="nucleotide sequence ID" value="XM_003877036.1"/>
</dbReference>
<dbReference type="GO" id="GO:0006099">
    <property type="term" value="P:tricarboxylic acid cycle"/>
    <property type="evidence" value="ECO:0007669"/>
    <property type="project" value="UniProtKB-KW"/>
</dbReference>
<dbReference type="EMBL" id="FR799581">
    <property type="protein sequence ID" value="CBZ28615.1"/>
    <property type="molecule type" value="Genomic_DNA"/>
</dbReference>
<keyword evidence="5" id="KW-0816">Tricarboxylic acid cycle</keyword>
<keyword evidence="6 11" id="KW-0808">Transferase</keyword>
<comment type="subcellular location">
    <subcellularLocation>
        <location evidence="2">Mitochondrion</location>
    </subcellularLocation>
</comment>
<comment type="cofactor">
    <cofactor evidence="1 11">
        <name>(R)-lipoate</name>
        <dbReference type="ChEBI" id="CHEBI:83088"/>
    </cofactor>
</comment>
<dbReference type="Pfam" id="PF00198">
    <property type="entry name" value="2-oxoacid_dh"/>
    <property type="match status" value="1"/>
</dbReference>
<dbReference type="EC" id="2.3.1.-" evidence="11"/>
<dbReference type="SUPFAM" id="SSF52777">
    <property type="entry name" value="CoA-dependent acyltransferases"/>
    <property type="match status" value="1"/>
</dbReference>
<dbReference type="FunFam" id="3.30.559.10:FF:000006">
    <property type="entry name" value="Dihydrolipoyllysine-residue succinyltransferase component of 2-oxoglutarate dehydrogenase complex, mitochondrial"/>
    <property type="match status" value="1"/>
</dbReference>
<keyword evidence="9" id="KW-0496">Mitochondrion</keyword>
<evidence type="ECO:0000256" key="11">
    <source>
        <dbReference type="RuleBase" id="RU003423"/>
    </source>
</evidence>
<proteinExistence type="inferred from homology"/>
<dbReference type="InterPro" id="IPR000089">
    <property type="entry name" value="Biotin_lipoyl"/>
</dbReference>
<evidence type="ECO:0000256" key="9">
    <source>
        <dbReference type="ARBA" id="ARBA00023128"/>
    </source>
</evidence>
<gene>
    <name evidence="13" type="ORF">LMXM_28_2420</name>
</gene>
<evidence type="ECO:0000259" key="12">
    <source>
        <dbReference type="PROSITE" id="PS50968"/>
    </source>
</evidence>
<accession>E9B063</accession>
<keyword evidence="7 11" id="KW-0450">Lipoyl</keyword>
<dbReference type="AlphaFoldDB" id="E9B063"/>
<evidence type="ECO:0000256" key="4">
    <source>
        <dbReference type="ARBA" id="ARBA00007317"/>
    </source>
</evidence>
<dbReference type="InterPro" id="IPR050537">
    <property type="entry name" value="2-oxoacid_dehydrogenase"/>
</dbReference>
<evidence type="ECO:0000256" key="1">
    <source>
        <dbReference type="ARBA" id="ARBA00001938"/>
    </source>
</evidence>
<dbReference type="Gene3D" id="2.40.50.100">
    <property type="match status" value="1"/>
</dbReference>
<dbReference type="SUPFAM" id="SSF51230">
    <property type="entry name" value="Single hybrid motif"/>
    <property type="match status" value="1"/>
</dbReference>
<dbReference type="PROSITE" id="PS50968">
    <property type="entry name" value="BIOTINYL_LIPOYL"/>
    <property type="match status" value="1"/>
</dbReference>
<evidence type="ECO:0000313" key="13">
    <source>
        <dbReference type="EMBL" id="CBZ28615.1"/>
    </source>
</evidence>
<dbReference type="CDD" id="cd06849">
    <property type="entry name" value="lipoyl_domain"/>
    <property type="match status" value="1"/>
</dbReference>
<evidence type="ECO:0000256" key="10">
    <source>
        <dbReference type="ARBA" id="ARBA00023315"/>
    </source>
</evidence>
<comment type="similarity">
    <text evidence="4 11">Belongs to the 2-oxoacid dehydrogenase family.</text>
</comment>
<sequence>MFRRVSTRVLPTACSAAHNVSLRFCISINVPTIAESISTGKVVNWTKKVGDAVAEDEVICQIESDKLNVDVRAPTNGVITKINFDDGADVEVGAELSTMKEGPAPAAAAPKAAEVKLDAPKAEPPKAATPAAAAPAAPAVPVAAAKPAMHTIAGADPRTKSVRISSMRRRIADRLKASQNTCAMLTTFNEIDMTPLFQLRDKYKDEFHKRHDVKLGLMSPFVKASAIALKDVPIVNASFGKDTIDYHEFVDIAIAVATPRGLVVPVIRDVQSMNLANIETAIADYAARARINKLTMAEMTGGTFTISNGGVFGSWMGTPIINPPHSAILGMHAIKKKPWVVGNEIKIRDIMAVALTYDHRLIDGSDAVTFLVKVKNLIEDPARMVLDLS</sequence>
<protein>
    <recommendedName>
        <fullName evidence="11">Dihydrolipoamide acetyltransferase component of pyruvate dehydrogenase complex</fullName>
        <ecNumber evidence="11">2.3.1.-</ecNumber>
    </recommendedName>
</protein>
<evidence type="ECO:0000256" key="3">
    <source>
        <dbReference type="ARBA" id="ARBA00005145"/>
    </source>
</evidence>
<dbReference type="OrthoDB" id="5391403at2759"/>
<dbReference type="PANTHER" id="PTHR43416:SF5">
    <property type="entry name" value="DIHYDROLIPOYLLYSINE-RESIDUE SUCCINYLTRANSFERASE COMPONENT OF 2-OXOGLUTARATE DEHYDROGENASE COMPLEX, MITOCHONDRIAL"/>
    <property type="match status" value="1"/>
</dbReference>
<organism evidence="13 14">
    <name type="scientific">Leishmania mexicana (strain MHOM/GT/2001/U1103)</name>
    <dbReference type="NCBI Taxonomy" id="929439"/>
    <lineage>
        <taxon>Eukaryota</taxon>
        <taxon>Discoba</taxon>
        <taxon>Euglenozoa</taxon>
        <taxon>Kinetoplastea</taxon>
        <taxon>Metakinetoplastina</taxon>
        <taxon>Trypanosomatida</taxon>
        <taxon>Trypanosomatidae</taxon>
        <taxon>Leishmaniinae</taxon>
        <taxon>Leishmania</taxon>
    </lineage>
</organism>
<dbReference type="GO" id="GO:0005739">
    <property type="term" value="C:mitochondrion"/>
    <property type="evidence" value="ECO:0007669"/>
    <property type="project" value="UniProtKB-SubCell"/>
</dbReference>
<dbReference type="VEuPathDB" id="TriTrypDB:LmxM.28.2420"/>
<comment type="pathway">
    <text evidence="3">Amino-acid degradation; L-lysine degradation via saccharopine pathway; glutaryl-CoA from L-lysine: step 6/6.</text>
</comment>
<evidence type="ECO:0000313" key="14">
    <source>
        <dbReference type="Proteomes" id="UP000007259"/>
    </source>
</evidence>
<evidence type="ECO:0000256" key="2">
    <source>
        <dbReference type="ARBA" id="ARBA00004173"/>
    </source>
</evidence>